<dbReference type="AlphaFoldDB" id="A0A401PQS4"/>
<feature type="non-terminal residue" evidence="2">
    <location>
        <position position="1"/>
    </location>
</feature>
<evidence type="ECO:0000313" key="3">
    <source>
        <dbReference type="Proteomes" id="UP000288216"/>
    </source>
</evidence>
<dbReference type="InterPro" id="IPR013320">
    <property type="entry name" value="ConA-like_dom_sf"/>
</dbReference>
<evidence type="ECO:0000259" key="1">
    <source>
        <dbReference type="PROSITE" id="PS50188"/>
    </source>
</evidence>
<reference evidence="2 3" key="1">
    <citation type="journal article" date="2018" name="Nat. Ecol. Evol.">
        <title>Shark genomes provide insights into elasmobranch evolution and the origin of vertebrates.</title>
        <authorList>
            <person name="Hara Y"/>
            <person name="Yamaguchi K"/>
            <person name="Onimaru K"/>
            <person name="Kadota M"/>
            <person name="Koyanagi M"/>
            <person name="Keeley SD"/>
            <person name="Tatsumi K"/>
            <person name="Tanaka K"/>
            <person name="Motone F"/>
            <person name="Kageyama Y"/>
            <person name="Nozu R"/>
            <person name="Adachi N"/>
            <person name="Nishimura O"/>
            <person name="Nakagawa R"/>
            <person name="Tanegashima C"/>
            <person name="Kiyatake I"/>
            <person name="Matsumoto R"/>
            <person name="Murakumo K"/>
            <person name="Nishida K"/>
            <person name="Terakita A"/>
            <person name="Kuratani S"/>
            <person name="Sato K"/>
            <person name="Hyodo S Kuraku.S."/>
        </authorList>
    </citation>
    <scope>NUCLEOTIDE SEQUENCE [LARGE SCALE GENOMIC DNA]</scope>
</reference>
<comment type="caution">
    <text evidence="2">The sequence shown here is derived from an EMBL/GenBank/DDBJ whole genome shotgun (WGS) entry which is preliminary data.</text>
</comment>
<dbReference type="FunFam" id="2.60.120.920:FF:000004">
    <property type="entry name" value="Butyrophilin subfamily 1 member A1"/>
    <property type="match status" value="1"/>
</dbReference>
<dbReference type="STRING" id="75743.A0A401PQS4"/>
<gene>
    <name evidence="2" type="ORF">scyTo_0019769</name>
</gene>
<dbReference type="InterPro" id="IPR050143">
    <property type="entry name" value="TRIM/RBCC"/>
</dbReference>
<dbReference type="PROSITE" id="PS50188">
    <property type="entry name" value="B302_SPRY"/>
    <property type="match status" value="1"/>
</dbReference>
<organism evidence="2 3">
    <name type="scientific">Scyliorhinus torazame</name>
    <name type="common">Cloudy catshark</name>
    <name type="synonym">Catulus torazame</name>
    <dbReference type="NCBI Taxonomy" id="75743"/>
    <lineage>
        <taxon>Eukaryota</taxon>
        <taxon>Metazoa</taxon>
        <taxon>Chordata</taxon>
        <taxon>Craniata</taxon>
        <taxon>Vertebrata</taxon>
        <taxon>Chondrichthyes</taxon>
        <taxon>Elasmobranchii</taxon>
        <taxon>Galeomorphii</taxon>
        <taxon>Galeoidea</taxon>
        <taxon>Carcharhiniformes</taxon>
        <taxon>Scyliorhinidae</taxon>
        <taxon>Scyliorhinus</taxon>
    </lineage>
</organism>
<dbReference type="SMART" id="SM00449">
    <property type="entry name" value="SPRY"/>
    <property type="match status" value="1"/>
</dbReference>
<dbReference type="PANTHER" id="PTHR24103">
    <property type="entry name" value="E3 UBIQUITIN-PROTEIN LIGASE TRIM"/>
    <property type="match status" value="1"/>
</dbReference>
<dbReference type="Pfam" id="PF00622">
    <property type="entry name" value="SPRY"/>
    <property type="match status" value="1"/>
</dbReference>
<dbReference type="OMA" id="LWNGKVH"/>
<protein>
    <recommendedName>
        <fullName evidence="1">B30.2/SPRY domain-containing protein</fullName>
    </recommendedName>
</protein>
<sequence length="218" mass="24655">SDLHNEPVLQPPDMSLGEFNGPLQYAAWKRMLSIISPVPAPLTLDPETANPCLILSKDHTMIKRRTKFKQLPETPKRFTFCGSVLAEEGFNSGQHYWEVDVENMSGWILGAANETVNRSDDIPLTPANGFWTVRLWNGKVHASYGSSGSLCCAATKPDRIGVYLDHEGGQLSFYNGDDMEHLYTFSHRFEEKLYPFILPLPNMEMAEAEVVKFFHLYL</sequence>
<dbReference type="Gene3D" id="2.60.120.920">
    <property type="match status" value="1"/>
</dbReference>
<dbReference type="OrthoDB" id="128536at2759"/>
<dbReference type="PRINTS" id="PR01407">
    <property type="entry name" value="BUTYPHLNCDUF"/>
</dbReference>
<dbReference type="InterPro" id="IPR003879">
    <property type="entry name" value="Butyrophylin_SPRY"/>
</dbReference>
<dbReference type="InterPro" id="IPR043136">
    <property type="entry name" value="B30.2/SPRY_sf"/>
</dbReference>
<keyword evidence="3" id="KW-1185">Reference proteome</keyword>
<dbReference type="Pfam" id="PF13765">
    <property type="entry name" value="PRY"/>
    <property type="match status" value="1"/>
</dbReference>
<dbReference type="InterPro" id="IPR003877">
    <property type="entry name" value="SPRY_dom"/>
</dbReference>
<name>A0A401PQS4_SCYTO</name>
<dbReference type="EMBL" id="BFAA01015067">
    <property type="protein sequence ID" value="GCB75479.1"/>
    <property type="molecule type" value="Genomic_DNA"/>
</dbReference>
<accession>A0A401PQS4</accession>
<evidence type="ECO:0000313" key="2">
    <source>
        <dbReference type="EMBL" id="GCB75479.1"/>
    </source>
</evidence>
<proteinExistence type="predicted"/>
<dbReference type="CDD" id="cd13733">
    <property type="entry name" value="SPRY_PRY_C-I_1"/>
    <property type="match status" value="1"/>
</dbReference>
<dbReference type="Proteomes" id="UP000288216">
    <property type="component" value="Unassembled WGS sequence"/>
</dbReference>
<dbReference type="InterPro" id="IPR001870">
    <property type="entry name" value="B30.2/SPRY"/>
</dbReference>
<dbReference type="InterPro" id="IPR006574">
    <property type="entry name" value="PRY"/>
</dbReference>
<feature type="domain" description="B30.2/SPRY" evidence="1">
    <location>
        <begin position="22"/>
        <end position="215"/>
    </location>
</feature>
<dbReference type="SUPFAM" id="SSF49899">
    <property type="entry name" value="Concanavalin A-like lectins/glucanases"/>
    <property type="match status" value="1"/>
</dbReference>
<dbReference type="SMART" id="SM00589">
    <property type="entry name" value="PRY"/>
    <property type="match status" value="1"/>
</dbReference>